<evidence type="ECO:0000256" key="1">
    <source>
        <dbReference type="SAM" id="MobiDB-lite"/>
    </source>
</evidence>
<dbReference type="AlphaFoldDB" id="A0A2Z7D895"/>
<feature type="compositionally biased region" description="Polar residues" evidence="1">
    <location>
        <begin position="110"/>
        <end position="120"/>
    </location>
</feature>
<dbReference type="Proteomes" id="UP000250235">
    <property type="component" value="Unassembled WGS sequence"/>
</dbReference>
<proteinExistence type="predicted"/>
<organism evidence="2 3">
    <name type="scientific">Dorcoceras hygrometricum</name>
    <dbReference type="NCBI Taxonomy" id="472368"/>
    <lineage>
        <taxon>Eukaryota</taxon>
        <taxon>Viridiplantae</taxon>
        <taxon>Streptophyta</taxon>
        <taxon>Embryophyta</taxon>
        <taxon>Tracheophyta</taxon>
        <taxon>Spermatophyta</taxon>
        <taxon>Magnoliopsida</taxon>
        <taxon>eudicotyledons</taxon>
        <taxon>Gunneridae</taxon>
        <taxon>Pentapetalae</taxon>
        <taxon>asterids</taxon>
        <taxon>lamiids</taxon>
        <taxon>Lamiales</taxon>
        <taxon>Gesneriaceae</taxon>
        <taxon>Didymocarpoideae</taxon>
        <taxon>Trichosporeae</taxon>
        <taxon>Loxocarpinae</taxon>
        <taxon>Dorcoceras</taxon>
    </lineage>
</organism>
<feature type="compositionally biased region" description="Polar residues" evidence="1">
    <location>
        <begin position="70"/>
        <end position="85"/>
    </location>
</feature>
<evidence type="ECO:0000313" key="3">
    <source>
        <dbReference type="Proteomes" id="UP000250235"/>
    </source>
</evidence>
<accession>A0A2Z7D895</accession>
<name>A0A2Z7D895_9LAMI</name>
<gene>
    <name evidence="2" type="ORF">F511_26872</name>
</gene>
<keyword evidence="3" id="KW-1185">Reference proteome</keyword>
<dbReference type="EMBL" id="KQ988473">
    <property type="protein sequence ID" value="KZV55651.1"/>
    <property type="molecule type" value="Genomic_DNA"/>
</dbReference>
<feature type="region of interest" description="Disordered" evidence="1">
    <location>
        <begin position="66"/>
        <end position="150"/>
    </location>
</feature>
<evidence type="ECO:0000313" key="2">
    <source>
        <dbReference type="EMBL" id="KZV55651.1"/>
    </source>
</evidence>
<reference evidence="2 3" key="1">
    <citation type="journal article" date="2015" name="Proc. Natl. Acad. Sci. U.S.A.">
        <title>The resurrection genome of Boea hygrometrica: A blueprint for survival of dehydration.</title>
        <authorList>
            <person name="Xiao L."/>
            <person name="Yang G."/>
            <person name="Zhang L."/>
            <person name="Yang X."/>
            <person name="Zhao S."/>
            <person name="Ji Z."/>
            <person name="Zhou Q."/>
            <person name="Hu M."/>
            <person name="Wang Y."/>
            <person name="Chen M."/>
            <person name="Xu Y."/>
            <person name="Jin H."/>
            <person name="Xiao X."/>
            <person name="Hu G."/>
            <person name="Bao F."/>
            <person name="Hu Y."/>
            <person name="Wan P."/>
            <person name="Li L."/>
            <person name="Deng X."/>
            <person name="Kuang T."/>
            <person name="Xiang C."/>
            <person name="Zhu J.K."/>
            <person name="Oliver M.J."/>
            <person name="He Y."/>
        </authorList>
    </citation>
    <scope>NUCLEOTIDE SEQUENCE [LARGE SCALE GENOMIC DNA]</scope>
    <source>
        <strain evidence="3">cv. XS01</strain>
    </source>
</reference>
<protein>
    <submittedName>
        <fullName evidence="2">Uncharacterized protein</fullName>
    </submittedName>
</protein>
<sequence>MLSIQTGYTSTVSKVANDPSTGHEFIPNDFVSRFLFISQNDVALISQLEPNFTYSPRRVRVYYQNDDVAPTSSKPVDTSINQQIHKSADASYSDPVASTSRPTTGVPAASISSPATQPVARTSRPPADVPVASYSDPDASYSESEVARRN</sequence>